<dbReference type="EMBL" id="CAHPSF010000020">
    <property type="protein sequence ID" value="CAB5718907.1"/>
    <property type="molecule type" value="Genomic_DNA"/>
</dbReference>
<evidence type="ECO:0000313" key="2">
    <source>
        <dbReference type="Proteomes" id="UP000834611"/>
    </source>
</evidence>
<sequence length="306" mass="35505">MPLPSRLFYTLEEAAIELSKNSEMQCSVNDLLHFAARGSFEPLLFVDGKWEGSAFSGVDSFNMQHFTPMLDSNDPSDIFITGRKLKHNLFESDLCEIWIDISTCEDDEHNEKNNEYIYPIDLYEVSISGLMAFKPLMRRLSFFNRLINTGSVDIDSNSVFLFIPHTIHSSLLDDDDSKEFCNILMNYFFISFASKTIKSTDIYISNKELKILGEGGRQENDKDMQKEIPNVNKLVMPTENTKSKCSEFIRNILYLYYKNNELKDKPWLLVRDDRSKGKPTEMEEEFISLGLTLPSRKSIKRWTEEK</sequence>
<accession>A0A9N8D884</accession>
<gene>
    <name evidence="1" type="ORF">GHA_04478</name>
</gene>
<dbReference type="AlphaFoldDB" id="A0A9N8D884"/>
<proteinExistence type="predicted"/>
<dbReference type="Proteomes" id="UP000834611">
    <property type="component" value="Unassembled WGS sequence"/>
</dbReference>
<evidence type="ECO:0000313" key="1">
    <source>
        <dbReference type="EMBL" id="CAB5718907.1"/>
    </source>
</evidence>
<dbReference type="RefSeq" id="WP_239407530.1">
    <property type="nucleotide sequence ID" value="NZ_CAHPRV010000069.1"/>
</dbReference>
<name>A0A9N8D884_PRORE</name>
<protein>
    <submittedName>
        <fullName evidence="1">Uncharacterized protein</fullName>
    </submittedName>
</protein>
<comment type="caution">
    <text evidence="1">The sequence shown here is derived from an EMBL/GenBank/DDBJ whole genome shotgun (WGS) entry which is preliminary data.</text>
</comment>
<organism evidence="1 2">
    <name type="scientific">Providencia rettgeri</name>
    <dbReference type="NCBI Taxonomy" id="587"/>
    <lineage>
        <taxon>Bacteria</taxon>
        <taxon>Pseudomonadati</taxon>
        <taxon>Pseudomonadota</taxon>
        <taxon>Gammaproteobacteria</taxon>
        <taxon>Enterobacterales</taxon>
        <taxon>Morganellaceae</taxon>
        <taxon>Providencia</taxon>
    </lineage>
</organism>
<reference evidence="1" key="1">
    <citation type="submission" date="2020-05" db="EMBL/GenBank/DDBJ databases">
        <authorList>
            <person name="Delgado-Blas J."/>
        </authorList>
    </citation>
    <scope>NUCLEOTIDE SEQUENCE</scope>
    <source>
        <strain evidence="1">BB1453</strain>
    </source>
</reference>